<dbReference type="Gene3D" id="2.30.110.50">
    <property type="match status" value="1"/>
</dbReference>
<dbReference type="InterPro" id="IPR006533">
    <property type="entry name" value="T6SS_Vgr_RhsGE"/>
</dbReference>
<dbReference type="InterPro" id="IPR017847">
    <property type="entry name" value="T6SS_RhsGE_Vgr_subset"/>
</dbReference>
<dbReference type="InterPro" id="IPR054030">
    <property type="entry name" value="Gp5_Vgr_C"/>
</dbReference>
<dbReference type="Pfam" id="PF22178">
    <property type="entry name" value="Gp5_trimer_C"/>
    <property type="match status" value="1"/>
</dbReference>
<keyword evidence="5" id="KW-1185">Reference proteome</keyword>
<dbReference type="Pfam" id="PF04717">
    <property type="entry name" value="Phage_base_V"/>
    <property type="match status" value="1"/>
</dbReference>
<protein>
    <submittedName>
        <fullName evidence="4">Phage-related baseplate assembly protein</fullName>
    </submittedName>
</protein>
<dbReference type="Proteomes" id="UP000184600">
    <property type="component" value="Unassembled WGS sequence"/>
</dbReference>
<dbReference type="InterPro" id="IPR037026">
    <property type="entry name" value="Vgr_OB-fold_dom_sf"/>
</dbReference>
<evidence type="ECO:0000259" key="2">
    <source>
        <dbReference type="Pfam" id="PF04717"/>
    </source>
</evidence>
<dbReference type="AlphaFoldDB" id="A0A1M7YZS8"/>
<dbReference type="NCBIfam" id="TIGR01646">
    <property type="entry name" value="vgr_GE"/>
    <property type="match status" value="1"/>
</dbReference>
<feature type="domain" description="Gp5/Type VI secretion system Vgr C-terminal trimerisation" evidence="3">
    <location>
        <begin position="476"/>
        <end position="578"/>
    </location>
</feature>
<dbReference type="PANTHER" id="PTHR32305">
    <property type="match status" value="1"/>
</dbReference>
<dbReference type="EMBL" id="FRFG01000054">
    <property type="protein sequence ID" value="SHO58073.1"/>
    <property type="molecule type" value="Genomic_DNA"/>
</dbReference>
<sequence>MNSLNFRITVDGVDDETLVVRDYQGVESVSDSVDSQGNPVYGYRYQIALASRSSGHTAKKFVDSKALLEVIRLGEVVQKVHGIIRSFGKGDTGHQHTFYDVVLVPSLERLSLRQNSRIFQQQNVPDILSILLQEMSISDYAFSVKRACAPREFCVQYRETDLEFFHRLMAEEGLTYTFEHEEGKHTIVIADNPKGFRPIGAVPYNVISGGVSDTPYIASLTETRQSEVNKVQMQDYSFKKPAYSFMQTEEKTGLQYQLESYEHYDYPGRYKDDGNGVAFSKIRLDYLRRNELTVTGHSDEAKIQGGVRLDVTDHTDGAMNVTWLAVQVSHTGTQPQALEEGGSGGETSYHNEFKLIPGEKVWHTAPRLKPVIDGPNVAIVVGPPGEEIYCDEHGRVKLHFPWDRYSNADDKSSCWVRVSHEWAGAQYGMVTLPRIGHEVIVSFLNGDPDQPVVTGRTYNANNQPPYPLPGAMTKTVLRTETHQGSGFNELSFEDQSGSEKIYLHGQKDYVAVIENDVTGMVGHDQHLTVENNRFSHIKVNDHLTIDGEQRTKVTKMISSELAADLQQKVGSLTAVESGKVLSLKAGTKIVVEAGSQITLKAGGSFLTVASGGVDMSGPAINLNKGGSAGSVTAYGGQAAELPGVPEVPDPPAPILTPAQVATMKSAAPFCEECEKCKGGVCSV</sequence>
<dbReference type="NCBIfam" id="TIGR03361">
    <property type="entry name" value="VI_Rhs_Vgr"/>
    <property type="match status" value="1"/>
</dbReference>
<comment type="similarity">
    <text evidence="1">Belongs to the VgrG protein family.</text>
</comment>
<reference evidence="5" key="1">
    <citation type="submission" date="2016-12" db="EMBL/GenBank/DDBJ databases">
        <authorList>
            <person name="Rodrigo-Torres L."/>
            <person name="Arahal R.D."/>
            <person name="Lucena T."/>
        </authorList>
    </citation>
    <scope>NUCLEOTIDE SEQUENCE [LARGE SCALE GENOMIC DNA]</scope>
</reference>
<dbReference type="OrthoDB" id="9762420at2"/>
<dbReference type="Pfam" id="PF05954">
    <property type="entry name" value="Phage_GPD"/>
    <property type="match status" value="1"/>
</dbReference>
<dbReference type="STRING" id="1117707.VQ7734_03843"/>
<dbReference type="Gene3D" id="3.55.50.10">
    <property type="entry name" value="Baseplate protein-like domains"/>
    <property type="match status" value="1"/>
</dbReference>
<feature type="domain" description="Gp5/Type VI secretion system Vgr protein OB-fold" evidence="2">
    <location>
        <begin position="392"/>
        <end position="458"/>
    </location>
</feature>
<dbReference type="SUPFAM" id="SSF69255">
    <property type="entry name" value="gp5 N-terminal domain-like"/>
    <property type="match status" value="1"/>
</dbReference>
<organism evidence="4 5">
    <name type="scientific">Vibrio quintilis</name>
    <dbReference type="NCBI Taxonomy" id="1117707"/>
    <lineage>
        <taxon>Bacteria</taxon>
        <taxon>Pseudomonadati</taxon>
        <taxon>Pseudomonadota</taxon>
        <taxon>Gammaproteobacteria</taxon>
        <taxon>Vibrionales</taxon>
        <taxon>Vibrionaceae</taxon>
        <taxon>Vibrio</taxon>
    </lineage>
</organism>
<dbReference type="InterPro" id="IPR006531">
    <property type="entry name" value="Gp5/Vgr_OB"/>
</dbReference>
<dbReference type="SUPFAM" id="SSF69349">
    <property type="entry name" value="Phage fibre proteins"/>
    <property type="match status" value="1"/>
</dbReference>
<dbReference type="RefSeq" id="WP_073585525.1">
    <property type="nucleotide sequence ID" value="NZ_AP024897.1"/>
</dbReference>
<dbReference type="PANTHER" id="PTHR32305:SF11">
    <property type="entry name" value="TYPE VI SECRETION SYSTEM SPIKE PROTEIN VGRG3"/>
    <property type="match status" value="1"/>
</dbReference>
<evidence type="ECO:0000259" key="3">
    <source>
        <dbReference type="Pfam" id="PF22178"/>
    </source>
</evidence>
<gene>
    <name evidence="4" type="ORF">VQ7734_03843</name>
</gene>
<evidence type="ECO:0000256" key="1">
    <source>
        <dbReference type="ARBA" id="ARBA00005558"/>
    </source>
</evidence>
<accession>A0A1M7YZS8</accession>
<dbReference type="SUPFAM" id="SSF69279">
    <property type="entry name" value="Phage tail proteins"/>
    <property type="match status" value="2"/>
</dbReference>
<dbReference type="InterPro" id="IPR050708">
    <property type="entry name" value="T6SS_VgrG/RHS"/>
</dbReference>
<evidence type="ECO:0000313" key="5">
    <source>
        <dbReference type="Proteomes" id="UP000184600"/>
    </source>
</evidence>
<dbReference type="Gene3D" id="2.40.50.230">
    <property type="entry name" value="Gp5 N-terminal domain"/>
    <property type="match status" value="1"/>
</dbReference>
<name>A0A1M7YZS8_9VIBR</name>
<proteinExistence type="inferred from homology"/>
<evidence type="ECO:0000313" key="4">
    <source>
        <dbReference type="EMBL" id="SHO58073.1"/>
    </source>
</evidence>
<dbReference type="Gene3D" id="4.10.220.110">
    <property type="match status" value="1"/>
</dbReference>